<dbReference type="Gene3D" id="2.10.270.10">
    <property type="entry name" value="Cholin Binding"/>
    <property type="match status" value="1"/>
</dbReference>
<dbReference type="GO" id="GO:0016810">
    <property type="term" value="F:hydrolase activity, acting on carbon-nitrogen (but not peptide) bonds"/>
    <property type="evidence" value="ECO:0007669"/>
    <property type="project" value="InterPro"/>
</dbReference>
<dbReference type="SUPFAM" id="SSF69360">
    <property type="entry name" value="Cell wall binding repeat"/>
    <property type="match status" value="1"/>
</dbReference>
<dbReference type="Gene3D" id="3.20.20.370">
    <property type="entry name" value="Glycoside hydrolase/deacetylase"/>
    <property type="match status" value="1"/>
</dbReference>
<dbReference type="GO" id="GO:0016020">
    <property type="term" value="C:membrane"/>
    <property type="evidence" value="ECO:0007669"/>
    <property type="project" value="TreeGrafter"/>
</dbReference>
<protein>
    <submittedName>
        <fullName evidence="5">Polysaccharide deacetylase family protein</fullName>
    </submittedName>
</protein>
<dbReference type="Proteomes" id="UP000823849">
    <property type="component" value="Unassembled WGS sequence"/>
</dbReference>
<evidence type="ECO:0000313" key="6">
    <source>
        <dbReference type="Proteomes" id="UP000823849"/>
    </source>
</evidence>
<evidence type="ECO:0000313" key="5">
    <source>
        <dbReference type="EMBL" id="HJC15387.1"/>
    </source>
</evidence>
<dbReference type="EMBL" id="DWWU01000025">
    <property type="protein sequence ID" value="HJC15387.1"/>
    <property type="molecule type" value="Genomic_DNA"/>
</dbReference>
<keyword evidence="2" id="KW-0378">Hydrolase</keyword>
<comment type="caution">
    <text evidence="5">The sequence shown here is derived from an EMBL/GenBank/DDBJ whole genome shotgun (WGS) entry which is preliminary data.</text>
</comment>
<reference evidence="5" key="2">
    <citation type="submission" date="2021-04" db="EMBL/GenBank/DDBJ databases">
        <authorList>
            <person name="Gilroy R."/>
        </authorList>
    </citation>
    <scope>NUCLEOTIDE SEQUENCE</scope>
    <source>
        <strain evidence="5">CHK185-5351</strain>
    </source>
</reference>
<sequence length="375" mass="41074">MKRETLKQRRRRLRREKAIRSCTRIAVCVIAALALVTVGWKIAAPFLGDSYGQAETGNDGQKGPIAEVQAAENEDGSGNAGIAQLAETTEVPYEAPGWQYDNTGWWYAVSDTTYYQNGFAVIDDKTYHFDSSGYLSVGWTPIGGKGYYFDENGVYDPEKDHSMMIALTFDDGPGAHTGELLDTLKQYGAKATFFLQGVNIEQYGGEAIARMASEGHLIGNHSYDHPNMLKLSAEDAATQFQKTDDLIAQYNNGSGASVVRFPYGNKSKELEAIAARPCFMWDVDTMDWESRNVQSNIQAVLNGVEPGQIILMHDIYQATVEACKTIIPELVSRGYELVTLDTLAAASGVELQNGVTYYGFSQADIDAGNVSDAEN</sequence>
<dbReference type="PROSITE" id="PS51677">
    <property type="entry name" value="NODB"/>
    <property type="match status" value="1"/>
</dbReference>
<dbReference type="Pfam" id="PF01522">
    <property type="entry name" value="Polysacc_deac_1"/>
    <property type="match status" value="1"/>
</dbReference>
<dbReference type="GO" id="GO:0005975">
    <property type="term" value="P:carbohydrate metabolic process"/>
    <property type="evidence" value="ECO:0007669"/>
    <property type="project" value="InterPro"/>
</dbReference>
<dbReference type="PANTHER" id="PTHR10587">
    <property type="entry name" value="GLYCOSYL TRANSFERASE-RELATED"/>
    <property type="match status" value="1"/>
</dbReference>
<keyword evidence="3" id="KW-0812">Transmembrane</keyword>
<dbReference type="SUPFAM" id="SSF88713">
    <property type="entry name" value="Glycoside hydrolase/deacetylase"/>
    <property type="match status" value="1"/>
</dbReference>
<dbReference type="InterPro" id="IPR002509">
    <property type="entry name" value="NODB_dom"/>
</dbReference>
<organism evidence="5 6">
    <name type="scientific">Candidatus Fusicatenibacter intestinigallinarum</name>
    <dbReference type="NCBI Taxonomy" id="2838598"/>
    <lineage>
        <taxon>Bacteria</taxon>
        <taxon>Bacillati</taxon>
        <taxon>Bacillota</taxon>
        <taxon>Clostridia</taxon>
        <taxon>Lachnospirales</taxon>
        <taxon>Lachnospiraceae</taxon>
        <taxon>Fusicatenibacter</taxon>
    </lineage>
</organism>
<reference evidence="5" key="1">
    <citation type="journal article" date="2021" name="PeerJ">
        <title>Extensive microbial diversity within the chicken gut microbiome revealed by metagenomics and culture.</title>
        <authorList>
            <person name="Gilroy R."/>
            <person name="Ravi A."/>
            <person name="Getino M."/>
            <person name="Pursley I."/>
            <person name="Horton D.L."/>
            <person name="Alikhan N.F."/>
            <person name="Baker D."/>
            <person name="Gharbi K."/>
            <person name="Hall N."/>
            <person name="Watson M."/>
            <person name="Adriaenssens E.M."/>
            <person name="Foster-Nyarko E."/>
            <person name="Jarju S."/>
            <person name="Secka A."/>
            <person name="Antonio M."/>
            <person name="Oren A."/>
            <person name="Chaudhuri R.R."/>
            <person name="La Ragione R."/>
            <person name="Hildebrand F."/>
            <person name="Pallen M.J."/>
        </authorList>
    </citation>
    <scope>NUCLEOTIDE SEQUENCE</scope>
    <source>
        <strain evidence="5">CHK185-5351</strain>
    </source>
</reference>
<accession>A0A9D2SN34</accession>
<evidence type="ECO:0000256" key="2">
    <source>
        <dbReference type="ARBA" id="ARBA00022801"/>
    </source>
</evidence>
<keyword evidence="1" id="KW-0479">Metal-binding</keyword>
<proteinExistence type="predicted"/>
<feature type="transmembrane region" description="Helical" evidence="3">
    <location>
        <begin position="21"/>
        <end position="40"/>
    </location>
</feature>
<dbReference type="InterPro" id="IPR011330">
    <property type="entry name" value="Glyco_hydro/deAcase_b/a-brl"/>
</dbReference>
<keyword evidence="3" id="KW-1133">Transmembrane helix</keyword>
<dbReference type="InterPro" id="IPR050248">
    <property type="entry name" value="Polysacc_deacetylase_ArnD"/>
</dbReference>
<gene>
    <name evidence="5" type="ORF">H9705_06115</name>
</gene>
<dbReference type="GO" id="GO:0046872">
    <property type="term" value="F:metal ion binding"/>
    <property type="evidence" value="ECO:0007669"/>
    <property type="project" value="UniProtKB-KW"/>
</dbReference>
<dbReference type="AlphaFoldDB" id="A0A9D2SN34"/>
<name>A0A9D2SN34_9FIRM</name>
<evidence type="ECO:0000256" key="1">
    <source>
        <dbReference type="ARBA" id="ARBA00022723"/>
    </source>
</evidence>
<dbReference type="PANTHER" id="PTHR10587:SF133">
    <property type="entry name" value="CHITIN DEACETYLASE 1-RELATED"/>
    <property type="match status" value="1"/>
</dbReference>
<evidence type="ECO:0000259" key="4">
    <source>
        <dbReference type="PROSITE" id="PS51677"/>
    </source>
</evidence>
<feature type="domain" description="NodB homology" evidence="4">
    <location>
        <begin position="163"/>
        <end position="338"/>
    </location>
</feature>
<keyword evidence="3" id="KW-0472">Membrane</keyword>
<evidence type="ECO:0000256" key="3">
    <source>
        <dbReference type="SAM" id="Phobius"/>
    </source>
</evidence>